<accession>A0A0B6D343</accession>
<proteinExistence type="predicted"/>
<dbReference type="KEGG" id="fpz:LA55_101"/>
<gene>
    <name evidence="1" type="ORF">LA55_101</name>
</gene>
<dbReference type="Proteomes" id="UP000031830">
    <property type="component" value="Chromosome"/>
</dbReference>
<sequence>MGVQNLKEMFVLAGFIKRSQVEINQRYKTKLHEQKYKNKFLQQEIYLY</sequence>
<evidence type="ECO:0000313" key="2">
    <source>
        <dbReference type="Proteomes" id="UP000031830"/>
    </source>
</evidence>
<organism evidence="1 2">
    <name type="scientific">Francisella philomiragia</name>
    <dbReference type="NCBI Taxonomy" id="28110"/>
    <lineage>
        <taxon>Bacteria</taxon>
        <taxon>Pseudomonadati</taxon>
        <taxon>Pseudomonadota</taxon>
        <taxon>Gammaproteobacteria</taxon>
        <taxon>Thiotrichales</taxon>
        <taxon>Francisellaceae</taxon>
        <taxon>Francisella</taxon>
    </lineage>
</organism>
<name>A0A0B6D343_9GAMM</name>
<protein>
    <submittedName>
        <fullName evidence="1">Uncharacterized protein</fullName>
    </submittedName>
</protein>
<dbReference type="AlphaFoldDB" id="A0A0B6D343"/>
<dbReference type="EMBL" id="CP009440">
    <property type="protein sequence ID" value="AJI53296.1"/>
    <property type="molecule type" value="Genomic_DNA"/>
</dbReference>
<reference evidence="1 2" key="1">
    <citation type="journal article" date="2015" name="Genome Announc.">
        <title>Genome sequencing of 18 francisella strains to aid in assay development and testing.</title>
        <authorList>
            <person name="Johnson S.L."/>
            <person name="Daligault H.E."/>
            <person name="Davenport K.W."/>
            <person name="Coyne S.R."/>
            <person name="Frey K.G."/>
            <person name="Koroleva G.I."/>
            <person name="Broomall S.M."/>
            <person name="Bishop-Lilly K.A."/>
            <person name="Bruce D.C."/>
            <person name="Chertkov O."/>
            <person name="Freitas T."/>
            <person name="Jaissle J."/>
            <person name="Ladner J.T."/>
            <person name="Rosenzweig C.N."/>
            <person name="Gibbons H.S."/>
            <person name="Palacios G.F."/>
            <person name="Redden C.L."/>
            <person name="Xu Y."/>
            <person name="Minogue T.D."/>
            <person name="Chain P.S."/>
        </authorList>
    </citation>
    <scope>NUCLEOTIDE SEQUENCE [LARGE SCALE GENOMIC DNA]</scope>
    <source>
        <strain evidence="1 2">GA01-2794</strain>
    </source>
</reference>
<evidence type="ECO:0000313" key="1">
    <source>
        <dbReference type="EMBL" id="AJI53296.1"/>
    </source>
</evidence>